<proteinExistence type="predicted"/>
<comment type="caution">
    <text evidence="1">The sequence shown here is derived from an EMBL/GenBank/DDBJ whole genome shotgun (WGS) entry which is preliminary data.</text>
</comment>
<protein>
    <submittedName>
        <fullName evidence="1">Uncharacterized protein</fullName>
    </submittedName>
</protein>
<gene>
    <name evidence="1" type="ORF">A3J64_01995</name>
</gene>
<name>A0A1G2FGX9_9BACT</name>
<dbReference type="EMBL" id="MHNB01000011">
    <property type="protein sequence ID" value="OGZ37334.1"/>
    <property type="molecule type" value="Genomic_DNA"/>
</dbReference>
<accession>A0A1G2FGX9</accession>
<dbReference type="AlphaFoldDB" id="A0A1G2FGX9"/>
<dbReference type="Proteomes" id="UP000177061">
    <property type="component" value="Unassembled WGS sequence"/>
</dbReference>
<reference evidence="1 2" key="1">
    <citation type="journal article" date="2016" name="Nat. Commun.">
        <title>Thousands of microbial genomes shed light on interconnected biogeochemical processes in an aquifer system.</title>
        <authorList>
            <person name="Anantharaman K."/>
            <person name="Brown C.T."/>
            <person name="Hug L.A."/>
            <person name="Sharon I."/>
            <person name="Castelle C.J."/>
            <person name="Probst A.J."/>
            <person name="Thomas B.C."/>
            <person name="Singh A."/>
            <person name="Wilkins M.J."/>
            <person name="Karaoz U."/>
            <person name="Brodie E.L."/>
            <person name="Williams K.H."/>
            <person name="Hubbard S.S."/>
            <person name="Banfield J.F."/>
        </authorList>
    </citation>
    <scope>NUCLEOTIDE SEQUENCE [LARGE SCALE GENOMIC DNA]</scope>
</reference>
<organism evidence="1 2">
    <name type="scientific">Candidatus Portnoybacteria bacterium RIFCSPHIGHO2_12_FULL_38_9</name>
    <dbReference type="NCBI Taxonomy" id="1801997"/>
    <lineage>
        <taxon>Bacteria</taxon>
        <taxon>Candidatus Portnoyibacteriota</taxon>
    </lineage>
</organism>
<evidence type="ECO:0000313" key="2">
    <source>
        <dbReference type="Proteomes" id="UP000177061"/>
    </source>
</evidence>
<evidence type="ECO:0000313" key="1">
    <source>
        <dbReference type="EMBL" id="OGZ37334.1"/>
    </source>
</evidence>
<sequence>MKVNENIGNDGRVSELLGCYLMEKASLEKALSNGTTRTKTRRARLEQLEKKLIPEIVKKIMERPE</sequence>
<dbReference type="STRING" id="1801997.A3J64_01995"/>